<evidence type="ECO:0000259" key="15">
    <source>
        <dbReference type="Pfam" id="PF08263"/>
    </source>
</evidence>
<dbReference type="EMBL" id="KI392710">
    <property type="protein sequence ID" value="ERN11198.1"/>
    <property type="molecule type" value="Genomic_DNA"/>
</dbReference>
<dbReference type="Gramene" id="ERN11198">
    <property type="protein sequence ID" value="ERN11198"/>
    <property type="gene ID" value="AMTR_s00024p00215410"/>
</dbReference>
<dbReference type="OrthoDB" id="4691307at2759"/>
<protein>
    <recommendedName>
        <fullName evidence="15">Leucine-rich repeat-containing N-terminal plant-type domain-containing protein</fullName>
    </recommendedName>
</protein>
<keyword evidence="5 13" id="KW-0812">Transmembrane</keyword>
<dbReference type="Proteomes" id="UP000017836">
    <property type="component" value="Unassembled WGS sequence"/>
</dbReference>
<dbReference type="Pfam" id="PF13855">
    <property type="entry name" value="LRR_8"/>
    <property type="match status" value="4"/>
</dbReference>
<dbReference type="eggNOG" id="KOG0619">
    <property type="taxonomic scope" value="Eukaryota"/>
</dbReference>
<keyword evidence="3" id="KW-1003">Cell membrane</keyword>
<feature type="domain" description="Leucine-rich repeat-containing N-terminal plant-type" evidence="15">
    <location>
        <begin position="40"/>
        <end position="81"/>
    </location>
</feature>
<evidence type="ECO:0000256" key="13">
    <source>
        <dbReference type="SAM" id="Phobius"/>
    </source>
</evidence>
<organism evidence="16 17">
    <name type="scientific">Amborella trichopoda</name>
    <dbReference type="NCBI Taxonomy" id="13333"/>
    <lineage>
        <taxon>Eukaryota</taxon>
        <taxon>Viridiplantae</taxon>
        <taxon>Streptophyta</taxon>
        <taxon>Embryophyta</taxon>
        <taxon>Tracheophyta</taxon>
        <taxon>Spermatophyta</taxon>
        <taxon>Magnoliopsida</taxon>
        <taxon>Amborellales</taxon>
        <taxon>Amborellaceae</taxon>
        <taxon>Amborella</taxon>
    </lineage>
</organism>
<evidence type="ECO:0000256" key="1">
    <source>
        <dbReference type="ARBA" id="ARBA00004251"/>
    </source>
</evidence>
<evidence type="ECO:0000313" key="17">
    <source>
        <dbReference type="Proteomes" id="UP000017836"/>
    </source>
</evidence>
<dbReference type="GO" id="GO:0005886">
    <property type="term" value="C:plasma membrane"/>
    <property type="evidence" value="ECO:0007669"/>
    <property type="project" value="UniProtKB-SubCell"/>
</dbReference>
<evidence type="ECO:0000313" key="16">
    <source>
        <dbReference type="EMBL" id="ERN11198.1"/>
    </source>
</evidence>
<dbReference type="PANTHER" id="PTHR48052">
    <property type="entry name" value="UNNAMED PRODUCT"/>
    <property type="match status" value="1"/>
</dbReference>
<dbReference type="Gene3D" id="3.80.10.10">
    <property type="entry name" value="Ribonuclease Inhibitor"/>
    <property type="match status" value="3"/>
</dbReference>
<evidence type="ECO:0000256" key="9">
    <source>
        <dbReference type="ARBA" id="ARBA00023136"/>
    </source>
</evidence>
<dbReference type="FunFam" id="3.80.10.10:FF:000213">
    <property type="entry name" value="Tyrosine-sulfated glycopeptide receptor 1"/>
    <property type="match status" value="1"/>
</dbReference>
<comment type="similarity">
    <text evidence="2">Belongs to the RLP family.</text>
</comment>
<evidence type="ECO:0000256" key="5">
    <source>
        <dbReference type="ARBA" id="ARBA00022692"/>
    </source>
</evidence>
<keyword evidence="10" id="KW-0675">Receptor</keyword>
<evidence type="ECO:0000256" key="12">
    <source>
        <dbReference type="SAM" id="MobiDB-lite"/>
    </source>
</evidence>
<dbReference type="Pfam" id="PF00560">
    <property type="entry name" value="LRR_1"/>
    <property type="match status" value="2"/>
</dbReference>
<keyword evidence="9 13" id="KW-0472">Membrane</keyword>
<feature type="compositionally biased region" description="Low complexity" evidence="12">
    <location>
        <begin position="807"/>
        <end position="825"/>
    </location>
</feature>
<name>W1PT41_AMBTC</name>
<comment type="subcellular location">
    <subcellularLocation>
        <location evidence="1">Cell membrane</location>
        <topology evidence="1">Single-pass type I membrane protein</topology>
    </subcellularLocation>
</comment>
<dbReference type="Pfam" id="PF08263">
    <property type="entry name" value="LRRNT_2"/>
    <property type="match status" value="1"/>
</dbReference>
<evidence type="ECO:0000256" key="11">
    <source>
        <dbReference type="ARBA" id="ARBA00023180"/>
    </source>
</evidence>
<keyword evidence="8 13" id="KW-1133">Transmembrane helix</keyword>
<dbReference type="AlphaFoldDB" id="W1PT41"/>
<evidence type="ECO:0000256" key="10">
    <source>
        <dbReference type="ARBA" id="ARBA00023170"/>
    </source>
</evidence>
<evidence type="ECO:0000256" key="3">
    <source>
        <dbReference type="ARBA" id="ARBA00022475"/>
    </source>
</evidence>
<dbReference type="InterPro" id="IPR013210">
    <property type="entry name" value="LRR_N_plant-typ"/>
</dbReference>
<dbReference type="KEGG" id="atr:18439388"/>
<dbReference type="PRINTS" id="PR00019">
    <property type="entry name" value="LEURICHRPT"/>
</dbReference>
<evidence type="ECO:0000256" key="8">
    <source>
        <dbReference type="ARBA" id="ARBA00022989"/>
    </source>
</evidence>
<proteinExistence type="inferred from homology"/>
<dbReference type="InterPro" id="IPR001611">
    <property type="entry name" value="Leu-rich_rpt"/>
</dbReference>
<evidence type="ECO:0000256" key="2">
    <source>
        <dbReference type="ARBA" id="ARBA00009592"/>
    </source>
</evidence>
<gene>
    <name evidence="16" type="ORF">AMTR_s00024p00215410</name>
</gene>
<dbReference type="FunFam" id="3.80.10.10:FF:000400">
    <property type="entry name" value="Nuclear pore complex protein NUP107"/>
    <property type="match status" value="1"/>
</dbReference>
<dbReference type="HOGENOM" id="CLU_000288_18_3_1"/>
<keyword evidence="7" id="KW-0677">Repeat</keyword>
<keyword evidence="17" id="KW-1185">Reference proteome</keyword>
<evidence type="ECO:0000256" key="7">
    <source>
        <dbReference type="ARBA" id="ARBA00022737"/>
    </source>
</evidence>
<evidence type="ECO:0000256" key="14">
    <source>
        <dbReference type="SAM" id="SignalP"/>
    </source>
</evidence>
<dbReference type="SMART" id="SM00369">
    <property type="entry name" value="LRR_TYP"/>
    <property type="match status" value="10"/>
</dbReference>
<dbReference type="SUPFAM" id="SSF52058">
    <property type="entry name" value="L domain-like"/>
    <property type="match status" value="3"/>
</dbReference>
<dbReference type="STRING" id="13333.W1PT41"/>
<dbReference type="OMA" id="VECHNTT"/>
<evidence type="ECO:0000256" key="4">
    <source>
        <dbReference type="ARBA" id="ARBA00022614"/>
    </source>
</evidence>
<accession>W1PT41</accession>
<feature type="transmembrane region" description="Helical" evidence="13">
    <location>
        <begin position="758"/>
        <end position="781"/>
    </location>
</feature>
<dbReference type="PANTHER" id="PTHR48052:SF94">
    <property type="entry name" value="LEUCINE-RICH REPEAT-CONTAINING N-TERMINAL PLANT-TYPE DOMAIN-CONTAINING PROTEIN"/>
    <property type="match status" value="1"/>
</dbReference>
<dbReference type="InterPro" id="IPR003591">
    <property type="entry name" value="Leu-rich_rpt_typical-subtyp"/>
</dbReference>
<sequence>MAATFSSISLFRRPWLVMFLTLALILHLSMASDSTSCNGSEREALLGLKASFFPPNETIEGVEDLDSWKGLNCCDWEGVECHNTTYHVVGLNLSSLRSNANLQSENFDANLLTPLEQLQYLVLSNNKLGGELPVEEISSLKHLYWLDLSKNSFEGKIPEEIDQLLSLRHLNLSNNQLQGRLPESLGNISSLQFLSLSTNQLQGTIPLSFANLSLLKDLDLEDNQLEGTIPPIFDKLRYLEHLNLSRNDFSGNFSFSMLANHPNLTIVNLSHNNKLVILQTNDTPAFQLVELDLSYSDMSKYDLSVPGFLSNQKTLSKLLLAYSNLSGSIPPWVLGASHNWLYLHGNMFTGQLVLPPTPTDLLKLDLSNNRLSGELPKEYHSFFPHLSEINVSGNVLTGNVASYLHAFQGLDMLDLSVNKISGNLPLELSLNLLFLDLTNNQVTGNLPASITYGNRLRALWLSNNHLTGPLLSENFNLLQLESLRLDGNSFSGTIPKNLFLRIPSLKVLNIRNNNFSGSIPVELEELSNLQVLILRENRFEDGLPVMCMVKRLTILDLSRNNLRESIPPCFQNISSWVQNSGPSLESLNSTRIGTETSYREVVSFTKGNNYDYFGLTLSLMTGIDLSQNQLQGHIPTELGLLKGLIVLNISNNHLTGSIPASFDQLRRIEVLDLSNNKLEGRIPPQLVLLYSLSTFSVANNNLSGVVPNGFQFSTFSESSYHGNPGLCGFMGKPCSTTLPPSEVNEDEEEDSIWEKDNLVLYAVIAMGFIVGFWGVLAFFFLNMKWRTLCFETMDRSISSLSLRGKSRGYSSFSSSGVTSYSVLGK</sequence>
<dbReference type="InterPro" id="IPR032675">
    <property type="entry name" value="LRR_dom_sf"/>
</dbReference>
<keyword evidence="11" id="KW-0325">Glycoprotein</keyword>
<keyword evidence="6 14" id="KW-0732">Signal</keyword>
<keyword evidence="4" id="KW-0433">Leucine-rich repeat</keyword>
<feature type="region of interest" description="Disordered" evidence="12">
    <location>
        <begin position="804"/>
        <end position="825"/>
    </location>
</feature>
<evidence type="ECO:0000256" key="6">
    <source>
        <dbReference type="ARBA" id="ARBA00022729"/>
    </source>
</evidence>
<reference evidence="17" key="1">
    <citation type="journal article" date="2013" name="Science">
        <title>The Amborella genome and the evolution of flowering plants.</title>
        <authorList>
            <consortium name="Amborella Genome Project"/>
        </authorList>
    </citation>
    <scope>NUCLEOTIDE SEQUENCE [LARGE SCALE GENOMIC DNA]</scope>
</reference>
<feature type="chain" id="PRO_5004807706" description="Leucine-rich repeat-containing N-terminal plant-type domain-containing protein" evidence="14">
    <location>
        <begin position="32"/>
        <end position="825"/>
    </location>
</feature>
<feature type="signal peptide" evidence="14">
    <location>
        <begin position="1"/>
        <end position="31"/>
    </location>
</feature>